<sequence length="396" mass="43765">HHFHVLGKRKEKQQTKQQPNCRDERECHRVCAFLSIYSAYAYPPPKKEKQCPFSRRTHKCAASRFLYLPARRRGRARIVRAKCTIPHGATMSTNSGGGSVGSGAHFPASAAVSNYHDIYVQQQPSGAGGHEELDSINSIAPVPPPPVSQPTVIVAGLQSSQTRGGGGPPSSSSLYFPTAPPPVPYSELGEPSGNVGRRGEPPSYDEAVDVEAPPPSYDSLFGRVREARKSSRGVLDFLVNIVILVLGTLGCTIALGITIVIPVCMIVFGSIYLYDCPQGEYIPVYLLVGGGFGVLKQLLHLSTRVRSREEQELERLRQTPTQTLINCFMLGWFIIGSFWIYQIYEPNYDPALGKYCNKSLYLFTFWLITSVYMMLFVVTIVLCSVSIISLCFHRQT</sequence>
<dbReference type="PANTHER" id="PTHR33444:SF2">
    <property type="entry name" value="MARVEL DOMAIN-CONTAINING PROTEIN"/>
    <property type="match status" value="1"/>
</dbReference>
<proteinExistence type="predicted"/>
<reference evidence="3" key="1">
    <citation type="submission" date="2020-05" db="UniProtKB">
        <authorList>
            <consortium name="EnsemblMetazoa"/>
        </authorList>
    </citation>
    <scope>IDENTIFICATION</scope>
    <source>
        <strain evidence="3">MAF</strain>
    </source>
</reference>
<feature type="transmembrane region" description="Helical" evidence="2">
    <location>
        <begin position="237"/>
        <end position="270"/>
    </location>
</feature>
<dbReference type="InterPro" id="IPR040350">
    <property type="entry name" value="TMEM272"/>
</dbReference>
<name>A0A182V4Q6_ANOME</name>
<evidence type="ECO:0000256" key="2">
    <source>
        <dbReference type="SAM" id="Phobius"/>
    </source>
</evidence>
<keyword evidence="2" id="KW-1133">Transmembrane helix</keyword>
<feature type="region of interest" description="Disordered" evidence="1">
    <location>
        <begin position="1"/>
        <end position="21"/>
    </location>
</feature>
<dbReference type="PANTHER" id="PTHR33444">
    <property type="entry name" value="SI:DKEY-19B23.12-RELATED"/>
    <property type="match status" value="1"/>
</dbReference>
<evidence type="ECO:0000256" key="1">
    <source>
        <dbReference type="SAM" id="MobiDB-lite"/>
    </source>
</evidence>
<feature type="region of interest" description="Disordered" evidence="1">
    <location>
        <begin position="185"/>
        <end position="209"/>
    </location>
</feature>
<evidence type="ECO:0000313" key="4">
    <source>
        <dbReference type="Proteomes" id="UP000075903"/>
    </source>
</evidence>
<dbReference type="EnsemblMetazoa" id="AMEM008815-RA">
    <property type="protein sequence ID" value="AMEM008815-PA"/>
    <property type="gene ID" value="AMEM008815"/>
</dbReference>
<organism evidence="3 4">
    <name type="scientific">Anopheles merus</name>
    <name type="common">Mosquito</name>
    <dbReference type="NCBI Taxonomy" id="30066"/>
    <lineage>
        <taxon>Eukaryota</taxon>
        <taxon>Metazoa</taxon>
        <taxon>Ecdysozoa</taxon>
        <taxon>Arthropoda</taxon>
        <taxon>Hexapoda</taxon>
        <taxon>Insecta</taxon>
        <taxon>Pterygota</taxon>
        <taxon>Neoptera</taxon>
        <taxon>Endopterygota</taxon>
        <taxon>Diptera</taxon>
        <taxon>Nematocera</taxon>
        <taxon>Culicoidea</taxon>
        <taxon>Culicidae</taxon>
        <taxon>Anophelinae</taxon>
        <taxon>Anopheles</taxon>
    </lineage>
</organism>
<dbReference type="STRING" id="30066.A0A182V4Q6"/>
<dbReference type="Proteomes" id="UP000075903">
    <property type="component" value="Unassembled WGS sequence"/>
</dbReference>
<dbReference type="AlphaFoldDB" id="A0A182V4Q6"/>
<keyword evidence="2" id="KW-0472">Membrane</keyword>
<dbReference type="VEuPathDB" id="VectorBase:AMEM008815"/>
<dbReference type="VEuPathDB" id="VectorBase:AMEM21_006095"/>
<protein>
    <submittedName>
        <fullName evidence="3">Uncharacterized protein</fullName>
    </submittedName>
</protein>
<feature type="transmembrane region" description="Helical" evidence="2">
    <location>
        <begin position="364"/>
        <end position="392"/>
    </location>
</feature>
<feature type="transmembrane region" description="Helical" evidence="2">
    <location>
        <begin position="282"/>
        <end position="302"/>
    </location>
</feature>
<evidence type="ECO:0000313" key="3">
    <source>
        <dbReference type="EnsemblMetazoa" id="AMEM008815-PA"/>
    </source>
</evidence>
<feature type="compositionally biased region" description="Basic residues" evidence="1">
    <location>
        <begin position="1"/>
        <end position="11"/>
    </location>
</feature>
<accession>A0A182V4Q6</accession>
<feature type="transmembrane region" description="Helical" evidence="2">
    <location>
        <begin position="323"/>
        <end position="344"/>
    </location>
</feature>
<keyword evidence="2" id="KW-0812">Transmembrane</keyword>
<keyword evidence="4" id="KW-1185">Reference proteome</keyword>